<dbReference type="OrthoDB" id="1422914at2"/>
<proteinExistence type="predicted"/>
<gene>
    <name evidence="2" type="ORF">CSW08_00135</name>
</gene>
<reference evidence="2 3" key="1">
    <citation type="submission" date="2017-12" db="EMBL/GenBank/DDBJ databases">
        <title>Confluentibacter flavum sp. nov., isolated from the saline lake.</title>
        <authorList>
            <person name="Yu L."/>
        </authorList>
    </citation>
    <scope>NUCLEOTIDE SEQUENCE [LARGE SCALE GENOMIC DNA]</scope>
    <source>
        <strain evidence="2 3">3B</strain>
    </source>
</reference>
<dbReference type="RefSeq" id="WP_106657884.1">
    <property type="nucleotide sequence ID" value="NZ_PJEO01000003.1"/>
</dbReference>
<accession>A0A2N3HPX9</accession>
<comment type="caution">
    <text evidence="2">The sequence shown here is derived from an EMBL/GenBank/DDBJ whole genome shotgun (WGS) entry which is preliminary data.</text>
</comment>
<keyword evidence="1" id="KW-0732">Signal</keyword>
<name>A0A2N3HPX9_9FLAO</name>
<organism evidence="2 3">
    <name type="scientific">Confluentibacter flavum</name>
    <dbReference type="NCBI Taxonomy" id="1909700"/>
    <lineage>
        <taxon>Bacteria</taxon>
        <taxon>Pseudomonadati</taxon>
        <taxon>Bacteroidota</taxon>
        <taxon>Flavobacteriia</taxon>
        <taxon>Flavobacteriales</taxon>
        <taxon>Flavobacteriaceae</taxon>
        <taxon>Confluentibacter</taxon>
    </lineage>
</organism>
<protein>
    <submittedName>
        <fullName evidence="2">Uncharacterized protein</fullName>
    </submittedName>
</protein>
<feature type="chain" id="PRO_5014846244" evidence="1">
    <location>
        <begin position="22"/>
        <end position="209"/>
    </location>
</feature>
<dbReference type="Proteomes" id="UP000233435">
    <property type="component" value="Unassembled WGS sequence"/>
</dbReference>
<evidence type="ECO:0000313" key="3">
    <source>
        <dbReference type="Proteomes" id="UP000233435"/>
    </source>
</evidence>
<evidence type="ECO:0000313" key="2">
    <source>
        <dbReference type="EMBL" id="PKQ46918.1"/>
    </source>
</evidence>
<feature type="signal peptide" evidence="1">
    <location>
        <begin position="1"/>
        <end position="21"/>
    </location>
</feature>
<dbReference type="AlphaFoldDB" id="A0A2N3HPX9"/>
<sequence>MNTKQTLQLLLFFVGTTIASAQQLYLEAGKTSSSFDYKNSQGERLDNLQASNHTFMSLGYRDNLASSEKLNGSLGIGYAGYGAIGSDNTLEGILEWNVNYLELNAGLDFNLFAIHDSAFYLKGLFSTGVLLQGTQSFNNEVINLKNADDFDKTMFSFKAGAGFLHPVSDELSFYVQYLFGKSLNQSGNDDYESLRIESHNISLGALIEL</sequence>
<evidence type="ECO:0000256" key="1">
    <source>
        <dbReference type="SAM" id="SignalP"/>
    </source>
</evidence>
<keyword evidence="3" id="KW-1185">Reference proteome</keyword>
<dbReference type="EMBL" id="PJEO01000003">
    <property type="protein sequence ID" value="PKQ46918.1"/>
    <property type="molecule type" value="Genomic_DNA"/>
</dbReference>